<dbReference type="InterPro" id="IPR016032">
    <property type="entry name" value="Sig_transdc_resp-reg_C-effctor"/>
</dbReference>
<organism evidence="4 5">
    <name type="scientific">Nocardioides albidus</name>
    <dbReference type="NCBI Taxonomy" id="1517589"/>
    <lineage>
        <taxon>Bacteria</taxon>
        <taxon>Bacillati</taxon>
        <taxon>Actinomycetota</taxon>
        <taxon>Actinomycetes</taxon>
        <taxon>Propionibacteriales</taxon>
        <taxon>Nocardioidaceae</taxon>
        <taxon>Nocardioides</taxon>
    </lineage>
</organism>
<evidence type="ECO:0000256" key="2">
    <source>
        <dbReference type="ARBA" id="ARBA00023163"/>
    </source>
</evidence>
<dbReference type="GO" id="GO:0006355">
    <property type="term" value="P:regulation of DNA-templated transcription"/>
    <property type="evidence" value="ECO:0007669"/>
    <property type="project" value="InterPro"/>
</dbReference>
<dbReference type="PANTHER" id="PTHR35807:SF1">
    <property type="entry name" value="TRANSCRIPTIONAL REGULATOR REDD"/>
    <property type="match status" value="1"/>
</dbReference>
<dbReference type="PANTHER" id="PTHR35807">
    <property type="entry name" value="TRANSCRIPTIONAL REGULATOR REDD-RELATED"/>
    <property type="match status" value="1"/>
</dbReference>
<dbReference type="CDD" id="cd15831">
    <property type="entry name" value="BTAD"/>
    <property type="match status" value="1"/>
</dbReference>
<dbReference type="SUPFAM" id="SSF46894">
    <property type="entry name" value="C-terminal effector domain of the bipartite response regulators"/>
    <property type="match status" value="1"/>
</dbReference>
<evidence type="ECO:0000259" key="3">
    <source>
        <dbReference type="SMART" id="SM01043"/>
    </source>
</evidence>
<proteinExistence type="predicted"/>
<keyword evidence="5" id="KW-1185">Reference proteome</keyword>
<dbReference type="AlphaFoldDB" id="A0A5C4VX96"/>
<evidence type="ECO:0000313" key="5">
    <source>
        <dbReference type="Proteomes" id="UP000313231"/>
    </source>
</evidence>
<dbReference type="OrthoDB" id="4054020at2"/>
<dbReference type="InterPro" id="IPR051677">
    <property type="entry name" value="AfsR-DnrI-RedD_regulator"/>
</dbReference>
<dbReference type="GO" id="GO:0003677">
    <property type="term" value="F:DNA binding"/>
    <property type="evidence" value="ECO:0007669"/>
    <property type="project" value="InterPro"/>
</dbReference>
<keyword evidence="2" id="KW-0804">Transcription</keyword>
<comment type="caution">
    <text evidence="4">The sequence shown here is derived from an EMBL/GenBank/DDBJ whole genome shotgun (WGS) entry which is preliminary data.</text>
</comment>
<dbReference type="Pfam" id="PF03704">
    <property type="entry name" value="BTAD"/>
    <property type="match status" value="1"/>
</dbReference>
<dbReference type="Gene3D" id="1.25.40.10">
    <property type="entry name" value="Tetratricopeptide repeat domain"/>
    <property type="match status" value="1"/>
</dbReference>
<dbReference type="SMART" id="SM01043">
    <property type="entry name" value="BTAD"/>
    <property type="match status" value="1"/>
</dbReference>
<feature type="domain" description="Bacterial transcriptional activator" evidence="3">
    <location>
        <begin position="89"/>
        <end position="226"/>
    </location>
</feature>
<keyword evidence="1" id="KW-0805">Transcription regulation</keyword>
<reference evidence="4 5" key="1">
    <citation type="journal article" date="2016" name="Int. J. Syst. Evol. Microbiol.">
        <title>Nocardioides albidus sp. nov., an actinobacterium isolated from garden soil.</title>
        <authorList>
            <person name="Singh H."/>
            <person name="Du J."/>
            <person name="Trinh H."/>
            <person name="Won K."/>
            <person name="Yang J.E."/>
            <person name="Yin C."/>
            <person name="Kook M."/>
            <person name="Yi T.H."/>
        </authorList>
    </citation>
    <scope>NUCLEOTIDE SEQUENCE [LARGE SCALE GENOMIC DNA]</scope>
    <source>
        <strain evidence="4 5">CCTCC AB 2015297</strain>
    </source>
</reference>
<dbReference type="EMBL" id="VDMP01000023">
    <property type="protein sequence ID" value="TNM40517.1"/>
    <property type="molecule type" value="Genomic_DNA"/>
</dbReference>
<evidence type="ECO:0000256" key="1">
    <source>
        <dbReference type="ARBA" id="ARBA00023015"/>
    </source>
</evidence>
<protein>
    <submittedName>
        <fullName evidence="4">AfsR/SARP family transcriptional regulator</fullName>
    </submittedName>
</protein>
<dbReference type="RefSeq" id="WP_139622863.1">
    <property type="nucleotide sequence ID" value="NZ_VDMP01000023.1"/>
</dbReference>
<name>A0A5C4VX96_9ACTN</name>
<dbReference type="InterPro" id="IPR005158">
    <property type="entry name" value="BTAD"/>
</dbReference>
<dbReference type="InterPro" id="IPR011990">
    <property type="entry name" value="TPR-like_helical_dom_sf"/>
</dbReference>
<dbReference type="Proteomes" id="UP000313231">
    <property type="component" value="Unassembled WGS sequence"/>
</dbReference>
<dbReference type="SUPFAM" id="SSF48452">
    <property type="entry name" value="TPR-like"/>
    <property type="match status" value="1"/>
</dbReference>
<sequence>MLFDVLGPLQVTAPAGPVHLPAGKAPAVLAWLAANVGEPVSLASVADAVWGDGDDLPKAAGAVRQLQRLLGDVLEVHERVRLAVDSEAVDLHRFERLVAEGRHLLDHDLGRAEHCLAAALQLWRGAPFPELDRAVPVIGLVDRLHELHLVAVEELTGIALRGTVGYPLVAQLRAEVILNPDRPRLRRQLSIALYRTGRQVEALQTLEEARQELPDPSYGVLQAALLQHAAELDDGEYGEC</sequence>
<gene>
    <name evidence="4" type="ORF">FHP29_10765</name>
</gene>
<evidence type="ECO:0000313" key="4">
    <source>
        <dbReference type="EMBL" id="TNM40517.1"/>
    </source>
</evidence>
<accession>A0A5C4VX96</accession>